<evidence type="ECO:0000256" key="5">
    <source>
        <dbReference type="ARBA" id="ARBA00023040"/>
    </source>
</evidence>
<evidence type="ECO:0000256" key="2">
    <source>
        <dbReference type="ARBA" id="ARBA00010663"/>
    </source>
</evidence>
<gene>
    <name evidence="11" type="primary">SIFaR</name>
    <name evidence="11" type="ORF">TNCV_1075471</name>
</gene>
<keyword evidence="5" id="KW-0297">G-protein coupled receptor</keyword>
<dbReference type="EMBL" id="BMAU01021346">
    <property type="protein sequence ID" value="GFY17812.1"/>
    <property type="molecule type" value="Genomic_DNA"/>
</dbReference>
<comment type="subcellular location">
    <subcellularLocation>
        <location evidence="1">Membrane</location>
        <topology evidence="1">Multi-pass membrane protein</topology>
    </subcellularLocation>
</comment>
<dbReference type="InterPro" id="IPR000276">
    <property type="entry name" value="GPCR_Rhodpsn"/>
</dbReference>
<dbReference type="PRINTS" id="PR00237">
    <property type="entry name" value="GPCRRHODOPSN"/>
</dbReference>
<keyword evidence="6 9" id="KW-0472">Membrane</keyword>
<comment type="caution">
    <text evidence="11">The sequence shown here is derived from an EMBL/GenBank/DDBJ whole genome shotgun (WGS) entry which is preliminary data.</text>
</comment>
<dbReference type="GO" id="GO:0016020">
    <property type="term" value="C:membrane"/>
    <property type="evidence" value="ECO:0007669"/>
    <property type="project" value="UniProtKB-SubCell"/>
</dbReference>
<dbReference type="SUPFAM" id="SSF81321">
    <property type="entry name" value="Family A G protein-coupled receptor-like"/>
    <property type="match status" value="1"/>
</dbReference>
<evidence type="ECO:0000256" key="6">
    <source>
        <dbReference type="ARBA" id="ARBA00023136"/>
    </source>
</evidence>
<accession>A0A8X6VGJ9</accession>
<name>A0A8X6VGJ9_TRICX</name>
<protein>
    <submittedName>
        <fullName evidence="11">Neuropeptide SIFamide receptor</fullName>
    </submittedName>
</protein>
<dbReference type="PANTHER" id="PTHR24235">
    <property type="entry name" value="NEUROPEPTIDE Y RECEPTOR"/>
    <property type="match status" value="1"/>
</dbReference>
<dbReference type="PROSITE" id="PS50262">
    <property type="entry name" value="G_PROTEIN_RECEP_F1_2"/>
    <property type="match status" value="1"/>
</dbReference>
<evidence type="ECO:0000256" key="8">
    <source>
        <dbReference type="ARBA" id="ARBA00023224"/>
    </source>
</evidence>
<keyword evidence="8" id="KW-0807">Transducer</keyword>
<dbReference type="Proteomes" id="UP000887159">
    <property type="component" value="Unassembled WGS sequence"/>
</dbReference>
<reference evidence="11" key="1">
    <citation type="submission" date="2020-08" db="EMBL/GenBank/DDBJ databases">
        <title>Multicomponent nature underlies the extraordinary mechanical properties of spider dragline silk.</title>
        <authorList>
            <person name="Kono N."/>
            <person name="Nakamura H."/>
            <person name="Mori M."/>
            <person name="Yoshida Y."/>
            <person name="Ohtoshi R."/>
            <person name="Malay A.D."/>
            <person name="Moran D.A.P."/>
            <person name="Tomita M."/>
            <person name="Numata K."/>
            <person name="Arakawa K."/>
        </authorList>
    </citation>
    <scope>NUCLEOTIDE SEQUENCE</scope>
</reference>
<keyword evidence="4 9" id="KW-1133">Transmembrane helix</keyword>
<evidence type="ECO:0000256" key="7">
    <source>
        <dbReference type="ARBA" id="ARBA00023170"/>
    </source>
</evidence>
<dbReference type="InterPro" id="IPR017452">
    <property type="entry name" value="GPCR_Rhodpsn_7TM"/>
</dbReference>
<dbReference type="Pfam" id="PF00001">
    <property type="entry name" value="7tm_1"/>
    <property type="match status" value="1"/>
</dbReference>
<proteinExistence type="inferred from homology"/>
<evidence type="ECO:0000313" key="12">
    <source>
        <dbReference type="Proteomes" id="UP000887159"/>
    </source>
</evidence>
<comment type="similarity">
    <text evidence="2">Belongs to the G-protein coupled receptor 1 family.</text>
</comment>
<evidence type="ECO:0000256" key="4">
    <source>
        <dbReference type="ARBA" id="ARBA00022989"/>
    </source>
</evidence>
<evidence type="ECO:0000256" key="1">
    <source>
        <dbReference type="ARBA" id="ARBA00004141"/>
    </source>
</evidence>
<organism evidence="11 12">
    <name type="scientific">Trichonephila clavipes</name>
    <name type="common">Golden silk orbweaver</name>
    <name type="synonym">Nephila clavipes</name>
    <dbReference type="NCBI Taxonomy" id="2585209"/>
    <lineage>
        <taxon>Eukaryota</taxon>
        <taxon>Metazoa</taxon>
        <taxon>Ecdysozoa</taxon>
        <taxon>Arthropoda</taxon>
        <taxon>Chelicerata</taxon>
        <taxon>Arachnida</taxon>
        <taxon>Araneae</taxon>
        <taxon>Araneomorphae</taxon>
        <taxon>Entelegynae</taxon>
        <taxon>Araneoidea</taxon>
        <taxon>Nephilidae</taxon>
        <taxon>Trichonephila</taxon>
    </lineage>
</organism>
<evidence type="ECO:0000256" key="3">
    <source>
        <dbReference type="ARBA" id="ARBA00022692"/>
    </source>
</evidence>
<evidence type="ECO:0000259" key="10">
    <source>
        <dbReference type="PROSITE" id="PS50262"/>
    </source>
</evidence>
<feature type="transmembrane region" description="Helical" evidence="9">
    <location>
        <begin position="75"/>
        <end position="96"/>
    </location>
</feature>
<dbReference type="AlphaFoldDB" id="A0A8X6VGJ9"/>
<keyword evidence="7 11" id="KW-0675">Receptor</keyword>
<dbReference type="Gene3D" id="1.20.1070.10">
    <property type="entry name" value="Rhodopsin 7-helix transmembrane proteins"/>
    <property type="match status" value="1"/>
</dbReference>
<feature type="domain" description="G-protein coupled receptors family 1 profile" evidence="10">
    <location>
        <begin position="55"/>
        <end position="104"/>
    </location>
</feature>
<keyword evidence="12" id="KW-1185">Reference proteome</keyword>
<sequence>MSSEKNASHDLHPFLNETLNILLNIQNLGYLRHEDFITLIFIVAYVVVFILGIFGNALVIGIVMRIKKMRTVTNYFIANLAFADLLVVIFCIPATLVSNLVTRE</sequence>
<dbReference type="PANTHER" id="PTHR24235:SF29">
    <property type="entry name" value="GH23382P"/>
    <property type="match status" value="1"/>
</dbReference>
<dbReference type="GO" id="GO:0004930">
    <property type="term" value="F:G protein-coupled receptor activity"/>
    <property type="evidence" value="ECO:0007669"/>
    <property type="project" value="UniProtKB-KW"/>
</dbReference>
<evidence type="ECO:0000313" key="11">
    <source>
        <dbReference type="EMBL" id="GFY17812.1"/>
    </source>
</evidence>
<feature type="transmembrane region" description="Helical" evidence="9">
    <location>
        <begin position="36"/>
        <end position="63"/>
    </location>
</feature>
<evidence type="ECO:0000256" key="9">
    <source>
        <dbReference type="SAM" id="Phobius"/>
    </source>
</evidence>
<keyword evidence="3 9" id="KW-0812">Transmembrane</keyword>